<feature type="compositionally biased region" description="Polar residues" evidence="1">
    <location>
        <begin position="264"/>
        <end position="277"/>
    </location>
</feature>
<feature type="transmembrane region" description="Helical" evidence="2">
    <location>
        <begin position="150"/>
        <end position="171"/>
    </location>
</feature>
<dbReference type="Proteomes" id="UP000008549">
    <property type="component" value="Unassembled WGS sequence"/>
</dbReference>
<keyword evidence="4" id="KW-1185">Reference proteome</keyword>
<evidence type="ECO:0000313" key="5">
    <source>
        <dbReference type="WormBase" id="CBG27799"/>
    </source>
</evidence>
<feature type="transmembrane region" description="Helical" evidence="2">
    <location>
        <begin position="178"/>
        <end position="197"/>
    </location>
</feature>
<dbReference type="KEGG" id="cbr:CBG_27799"/>
<dbReference type="GeneID" id="68919248"/>
<feature type="compositionally biased region" description="Polar residues" evidence="1">
    <location>
        <begin position="199"/>
        <end position="211"/>
    </location>
</feature>
<evidence type="ECO:0000256" key="1">
    <source>
        <dbReference type="SAM" id="MobiDB-lite"/>
    </source>
</evidence>
<feature type="transmembrane region" description="Helical" evidence="2">
    <location>
        <begin position="12"/>
        <end position="30"/>
    </location>
</feature>
<dbReference type="EMBL" id="HE601482">
    <property type="protein sequence ID" value="CAR99566.1"/>
    <property type="molecule type" value="Genomic_DNA"/>
</dbReference>
<gene>
    <name evidence="3 5" type="ORF">CBG27799</name>
    <name evidence="3" type="ORF">CBG_27799</name>
</gene>
<feature type="region of interest" description="Disordered" evidence="1">
    <location>
        <begin position="199"/>
        <end position="303"/>
    </location>
</feature>
<feature type="compositionally biased region" description="Basic residues" evidence="1">
    <location>
        <begin position="235"/>
        <end position="251"/>
    </location>
</feature>
<protein>
    <submittedName>
        <fullName evidence="3">Protein CBG27799</fullName>
    </submittedName>
</protein>
<evidence type="ECO:0000313" key="4">
    <source>
        <dbReference type="Proteomes" id="UP000008549"/>
    </source>
</evidence>
<keyword evidence="2" id="KW-1133">Transmembrane helix</keyword>
<dbReference type="RefSeq" id="XP_045099129.1">
    <property type="nucleotide sequence ID" value="XM_045239954.1"/>
</dbReference>
<reference evidence="3 4" key="2">
    <citation type="journal article" date="2011" name="PLoS Genet.">
        <title>Caenorhabditis briggsae recombinant inbred line genotypes reveal inter-strain incompatibility and the evolution of recombination.</title>
        <authorList>
            <person name="Ross J.A."/>
            <person name="Koboldt D.C."/>
            <person name="Staisch J.E."/>
            <person name="Chamberlin H.M."/>
            <person name="Gupta B.P."/>
            <person name="Miller R.D."/>
            <person name="Baird S.E."/>
            <person name="Haag E.S."/>
        </authorList>
    </citation>
    <scope>NUCLEOTIDE SEQUENCE [LARGE SCALE GENOMIC DNA]</scope>
    <source>
        <strain evidence="3 4">AF16</strain>
    </source>
</reference>
<keyword evidence="2" id="KW-0812">Transmembrane</keyword>
<evidence type="ECO:0000256" key="2">
    <source>
        <dbReference type="SAM" id="Phobius"/>
    </source>
</evidence>
<organism evidence="3 4">
    <name type="scientific">Caenorhabditis briggsae</name>
    <dbReference type="NCBI Taxonomy" id="6238"/>
    <lineage>
        <taxon>Eukaryota</taxon>
        <taxon>Metazoa</taxon>
        <taxon>Ecdysozoa</taxon>
        <taxon>Nematoda</taxon>
        <taxon>Chromadorea</taxon>
        <taxon>Rhabditida</taxon>
        <taxon>Rhabditina</taxon>
        <taxon>Rhabditomorpha</taxon>
        <taxon>Rhabditoidea</taxon>
        <taxon>Rhabditidae</taxon>
        <taxon>Peloderinae</taxon>
        <taxon>Caenorhabditis</taxon>
    </lineage>
</organism>
<keyword evidence="2" id="KW-0472">Membrane</keyword>
<reference evidence="3 4" key="1">
    <citation type="journal article" date="2003" name="PLoS Biol.">
        <title>The genome sequence of Caenorhabditis briggsae: a platform for comparative genomics.</title>
        <authorList>
            <person name="Stein L.D."/>
            <person name="Bao Z."/>
            <person name="Blasiar D."/>
            <person name="Blumenthal T."/>
            <person name="Brent M.R."/>
            <person name="Chen N."/>
            <person name="Chinwalla A."/>
            <person name="Clarke L."/>
            <person name="Clee C."/>
            <person name="Coghlan A."/>
            <person name="Coulson A."/>
            <person name="D'Eustachio P."/>
            <person name="Fitch D.H."/>
            <person name="Fulton L.A."/>
            <person name="Fulton R.E."/>
            <person name="Griffiths-Jones S."/>
            <person name="Harris T.W."/>
            <person name="Hillier L.W."/>
            <person name="Kamath R."/>
            <person name="Kuwabara P.E."/>
            <person name="Mardis E.R."/>
            <person name="Marra M.A."/>
            <person name="Miner T.L."/>
            <person name="Minx P."/>
            <person name="Mullikin J.C."/>
            <person name="Plumb R.W."/>
            <person name="Rogers J."/>
            <person name="Schein J.E."/>
            <person name="Sohrmann M."/>
            <person name="Spieth J."/>
            <person name="Stajich J.E."/>
            <person name="Wei C."/>
            <person name="Willey D."/>
            <person name="Wilson R.K."/>
            <person name="Durbin R."/>
            <person name="Waterston R.H."/>
        </authorList>
    </citation>
    <scope>NUCLEOTIDE SEQUENCE [LARGE SCALE GENOMIC DNA]</scope>
    <source>
        <strain evidence="3 4">AF16</strain>
    </source>
</reference>
<name>B6II36_CAEBR</name>
<accession>B6II36</accession>
<proteinExistence type="predicted"/>
<evidence type="ECO:0000313" key="3">
    <source>
        <dbReference type="EMBL" id="CAR99566.1"/>
    </source>
</evidence>
<feature type="transmembrane region" description="Helical" evidence="2">
    <location>
        <begin position="103"/>
        <end position="126"/>
    </location>
</feature>
<dbReference type="WormBase" id="CBG27799">
    <property type="protein sequence ID" value="CBP48644"/>
    <property type="gene ID" value="WBGene00089213"/>
</dbReference>
<dbReference type="InParanoid" id="B6II36"/>
<dbReference type="AlphaFoldDB" id="B6II36"/>
<dbReference type="HOGENOM" id="CLU_850559_0_0_1"/>
<sequence>MEIFDPPPFVKIFTSFLKIAILFVPLIHLTRFSIPDLIEPLAEIPETAHCTNIDQARANIKNINFLVPQISFLLKIVLWNLFSSMLADMMVQMRRLTRIQFLFLYHSLALISFIAYMSSQAILFYYDTNLFWDLPIDCKEIMPKENSNSIFYFFVFKIMLFFFIMAISDFYPLKDGSFVAALVVVIVWKLDTALLGFPNENQRPNSPQEANESPERLINGIRERRVNNSQAARRCGARRRVQTRNQQRARRNGPPPAYEEIQQGAHTNVPEQSSQEHSPMEQEAPPAYEQVSQDGAPPPYEVADNNVMVIGIWYPRDNNQREEADRN</sequence>
<dbReference type="CTD" id="68919248"/>